<dbReference type="AlphaFoldDB" id="A0A2A2L8D4"/>
<keyword evidence="5" id="KW-0238">DNA-binding</keyword>
<evidence type="ECO:0000259" key="9">
    <source>
        <dbReference type="Pfam" id="PF00105"/>
    </source>
</evidence>
<comment type="caution">
    <text evidence="10">The sequence shown here is derived from an EMBL/GenBank/DDBJ whole genome shotgun (WGS) entry which is preliminary data.</text>
</comment>
<keyword evidence="6" id="KW-0804">Transcription</keyword>
<evidence type="ECO:0000256" key="8">
    <source>
        <dbReference type="ARBA" id="ARBA00023242"/>
    </source>
</evidence>
<keyword evidence="3" id="KW-0862">Zinc</keyword>
<dbReference type="GO" id="GO:0043565">
    <property type="term" value="F:sequence-specific DNA binding"/>
    <property type="evidence" value="ECO:0007669"/>
    <property type="project" value="InterPro"/>
</dbReference>
<dbReference type="SUPFAM" id="SSF57716">
    <property type="entry name" value="Glucocorticoid receptor-like (DNA-binding domain)"/>
    <property type="match status" value="1"/>
</dbReference>
<keyword evidence="4" id="KW-0805">Transcription regulation</keyword>
<dbReference type="OrthoDB" id="7634782at2759"/>
<dbReference type="Pfam" id="PF00105">
    <property type="entry name" value="zf-C4"/>
    <property type="match status" value="1"/>
</dbReference>
<keyword evidence="11" id="KW-1185">Reference proteome</keyword>
<dbReference type="InterPro" id="IPR001628">
    <property type="entry name" value="Znf_hrmn_rcpt"/>
</dbReference>
<name>A0A2A2L8D4_9BILA</name>
<accession>A0A2A2L8D4</accession>
<reference evidence="10 11" key="1">
    <citation type="journal article" date="2017" name="Curr. Biol.">
        <title>Genome architecture and evolution of a unichromosomal asexual nematode.</title>
        <authorList>
            <person name="Fradin H."/>
            <person name="Zegar C."/>
            <person name="Gutwein M."/>
            <person name="Lucas J."/>
            <person name="Kovtun M."/>
            <person name="Corcoran D."/>
            <person name="Baugh L.R."/>
            <person name="Kiontke K."/>
            <person name="Gunsalus K."/>
            <person name="Fitch D.H."/>
            <person name="Piano F."/>
        </authorList>
    </citation>
    <scope>NUCLEOTIDE SEQUENCE [LARGE SCALE GENOMIC DNA]</scope>
    <source>
        <strain evidence="10">PF1309</strain>
    </source>
</reference>
<evidence type="ECO:0000256" key="2">
    <source>
        <dbReference type="ARBA" id="ARBA00022771"/>
    </source>
</evidence>
<proteinExistence type="predicted"/>
<evidence type="ECO:0000256" key="3">
    <source>
        <dbReference type="ARBA" id="ARBA00022833"/>
    </source>
</evidence>
<protein>
    <recommendedName>
        <fullName evidence="9">Nuclear receptor domain-containing protein</fullName>
    </recommendedName>
</protein>
<dbReference type="InterPro" id="IPR013088">
    <property type="entry name" value="Znf_NHR/GATA"/>
</dbReference>
<keyword evidence="1" id="KW-0479">Metal-binding</keyword>
<evidence type="ECO:0000256" key="6">
    <source>
        <dbReference type="ARBA" id="ARBA00023163"/>
    </source>
</evidence>
<evidence type="ECO:0000313" key="11">
    <source>
        <dbReference type="Proteomes" id="UP000218231"/>
    </source>
</evidence>
<organism evidence="10 11">
    <name type="scientific">Diploscapter pachys</name>
    <dbReference type="NCBI Taxonomy" id="2018661"/>
    <lineage>
        <taxon>Eukaryota</taxon>
        <taxon>Metazoa</taxon>
        <taxon>Ecdysozoa</taxon>
        <taxon>Nematoda</taxon>
        <taxon>Chromadorea</taxon>
        <taxon>Rhabditida</taxon>
        <taxon>Rhabditina</taxon>
        <taxon>Rhabditomorpha</taxon>
        <taxon>Rhabditoidea</taxon>
        <taxon>Rhabditidae</taxon>
        <taxon>Diploscapter</taxon>
    </lineage>
</organism>
<keyword evidence="2" id="KW-0863">Zinc-finger</keyword>
<keyword evidence="7" id="KW-0675">Receptor</keyword>
<feature type="domain" description="Nuclear receptor" evidence="9">
    <location>
        <begin position="81"/>
        <end position="104"/>
    </location>
</feature>
<evidence type="ECO:0000256" key="7">
    <source>
        <dbReference type="ARBA" id="ARBA00023170"/>
    </source>
</evidence>
<dbReference type="Proteomes" id="UP000218231">
    <property type="component" value="Unassembled WGS sequence"/>
</dbReference>
<evidence type="ECO:0000313" key="10">
    <source>
        <dbReference type="EMBL" id="PAV82422.1"/>
    </source>
</evidence>
<sequence length="138" mass="15553">MSSPQNQAAEAKNGRSDAIHEDQFAWILKRDRQFYDDAYKRRMASSSSQSVFNDLMKVDDSVLSGEKSDPNPRKTINPGEKCVVCDDDASGIHYSVPACNGCKKIRFLNFEEILSLYFRQNVLSTGSFGSRSINFELL</sequence>
<evidence type="ECO:0000256" key="5">
    <source>
        <dbReference type="ARBA" id="ARBA00023125"/>
    </source>
</evidence>
<dbReference type="STRING" id="2018661.A0A2A2L8D4"/>
<dbReference type="Gene3D" id="3.30.50.10">
    <property type="entry name" value="Erythroid Transcription Factor GATA-1, subunit A"/>
    <property type="match status" value="1"/>
</dbReference>
<evidence type="ECO:0000256" key="1">
    <source>
        <dbReference type="ARBA" id="ARBA00022723"/>
    </source>
</evidence>
<keyword evidence="8" id="KW-0539">Nucleus</keyword>
<dbReference type="EMBL" id="LIAE01007049">
    <property type="protein sequence ID" value="PAV82422.1"/>
    <property type="molecule type" value="Genomic_DNA"/>
</dbReference>
<evidence type="ECO:0000256" key="4">
    <source>
        <dbReference type="ARBA" id="ARBA00023015"/>
    </source>
</evidence>
<gene>
    <name evidence="10" type="ORF">WR25_11266</name>
</gene>
<dbReference type="GO" id="GO:0003700">
    <property type="term" value="F:DNA-binding transcription factor activity"/>
    <property type="evidence" value="ECO:0007669"/>
    <property type="project" value="InterPro"/>
</dbReference>
<dbReference type="GO" id="GO:0008270">
    <property type="term" value="F:zinc ion binding"/>
    <property type="evidence" value="ECO:0007669"/>
    <property type="project" value="UniProtKB-KW"/>
</dbReference>